<evidence type="ECO:0000313" key="1">
    <source>
        <dbReference type="EMBL" id="HIU02842.1"/>
    </source>
</evidence>
<dbReference type="EMBL" id="DVLT01000042">
    <property type="protein sequence ID" value="HIU02842.1"/>
    <property type="molecule type" value="Genomic_DNA"/>
</dbReference>
<name>A0A9D1HIN5_9FIRM</name>
<proteinExistence type="predicted"/>
<evidence type="ECO:0000313" key="2">
    <source>
        <dbReference type="Proteomes" id="UP000824164"/>
    </source>
</evidence>
<comment type="caution">
    <text evidence="1">The sequence shown here is derived from an EMBL/GenBank/DDBJ whole genome shotgun (WGS) entry which is preliminary data.</text>
</comment>
<dbReference type="Pfam" id="PF02620">
    <property type="entry name" value="YceD"/>
    <property type="match status" value="1"/>
</dbReference>
<gene>
    <name evidence="1" type="ORF">IAB63_06270</name>
</gene>
<dbReference type="Proteomes" id="UP000824164">
    <property type="component" value="Unassembled WGS sequence"/>
</dbReference>
<feature type="non-terminal residue" evidence="1">
    <location>
        <position position="1"/>
    </location>
</feature>
<organism evidence="1 2">
    <name type="scientific">Candidatus Onthocola gallistercoris</name>
    <dbReference type="NCBI Taxonomy" id="2840876"/>
    <lineage>
        <taxon>Bacteria</taxon>
        <taxon>Bacillati</taxon>
        <taxon>Bacillota</taxon>
        <taxon>Bacilli</taxon>
        <taxon>Candidatus Onthocola</taxon>
    </lineage>
</organism>
<dbReference type="InterPro" id="IPR003772">
    <property type="entry name" value="YceD"/>
</dbReference>
<reference evidence="1" key="2">
    <citation type="journal article" date="2021" name="PeerJ">
        <title>Extensive microbial diversity within the chicken gut microbiome revealed by metagenomics and culture.</title>
        <authorList>
            <person name="Gilroy R."/>
            <person name="Ravi A."/>
            <person name="Getino M."/>
            <person name="Pursley I."/>
            <person name="Horton D.L."/>
            <person name="Alikhan N.F."/>
            <person name="Baker D."/>
            <person name="Gharbi K."/>
            <person name="Hall N."/>
            <person name="Watson M."/>
            <person name="Adriaenssens E.M."/>
            <person name="Foster-Nyarko E."/>
            <person name="Jarju S."/>
            <person name="Secka A."/>
            <person name="Antonio M."/>
            <person name="Oren A."/>
            <person name="Chaudhuri R.R."/>
            <person name="La Ragione R."/>
            <person name="Hildebrand F."/>
            <person name="Pallen M.J."/>
        </authorList>
    </citation>
    <scope>NUCLEOTIDE SEQUENCE</scope>
    <source>
        <strain evidence="1">CHK187-14744</strain>
    </source>
</reference>
<reference evidence="1" key="1">
    <citation type="submission" date="2020-10" db="EMBL/GenBank/DDBJ databases">
        <authorList>
            <person name="Gilroy R."/>
        </authorList>
    </citation>
    <scope>NUCLEOTIDE SEQUENCE</scope>
    <source>
        <strain evidence="1">CHK187-14744</strain>
    </source>
</reference>
<dbReference type="AlphaFoldDB" id="A0A9D1HIN5"/>
<accession>A0A9D1HIN5</accession>
<sequence length="174" mass="19620">MQINISEFISTLNKSDTYETLLQAERFTFDGTSCPVRSSGPVKITVMNAGERKVQLEVCGDATVDIPCSRCLTDVPTAFHIEAVHVLDFSKEADLDESDRSIYMPDEQIVDTEQLLYYELYTRFPVKTLCRQDCKGICPKCGKNLNDGECGCDRTVPDPRMAAVRDIFKNFKEV</sequence>
<protein>
    <submittedName>
        <fullName evidence="1">DUF177 domain-containing protein</fullName>
    </submittedName>
</protein>